<dbReference type="EMBL" id="CP019688">
    <property type="protein sequence ID" value="AQQ14563.1"/>
    <property type="molecule type" value="Genomic_DNA"/>
</dbReference>
<evidence type="ECO:0000313" key="2">
    <source>
        <dbReference type="Proteomes" id="UP000217209"/>
    </source>
</evidence>
<dbReference type="InterPro" id="IPR006439">
    <property type="entry name" value="HAD-SF_hydro_IA"/>
</dbReference>
<dbReference type="KEGG" id="cgv:CGLAU_02890"/>
<keyword evidence="2" id="KW-1185">Reference proteome</keyword>
<keyword evidence="1" id="KW-0378">Hydrolase</keyword>
<dbReference type="OrthoDB" id="9795007at2"/>
<dbReference type="PANTHER" id="PTHR43611:SF3">
    <property type="entry name" value="FLAVIN MONONUCLEOTIDE HYDROLASE 1, CHLOROPLATIC"/>
    <property type="match status" value="1"/>
</dbReference>
<dbReference type="PANTHER" id="PTHR43611">
    <property type="entry name" value="ALPHA-D-GLUCOSE 1-PHOSPHATE PHOSPHATASE"/>
    <property type="match status" value="1"/>
</dbReference>
<dbReference type="GO" id="GO:0008967">
    <property type="term" value="F:phosphoglycolate phosphatase activity"/>
    <property type="evidence" value="ECO:0007669"/>
    <property type="project" value="UniProtKB-EC"/>
</dbReference>
<protein>
    <submittedName>
        <fullName evidence="1">Phosphoglycolate phosphatase</fullName>
        <ecNumber evidence="1">3.1.3.18</ecNumber>
    </submittedName>
</protein>
<dbReference type="Pfam" id="PF00702">
    <property type="entry name" value="Hydrolase"/>
    <property type="match status" value="1"/>
</dbReference>
<sequence>MQGLLIDYAGVLDLDPEDQPRWQALIAAVKEKGISTGILSNEEADTETADAIREWEFRGDIDAVVLSGEVGAEKPERTAFQAACDAIDVDLPECVMIDDDIMNVRAAVEYGMIGILHTAFERTAVEIQSLFGIEGEF</sequence>
<dbReference type="InterPro" id="IPR036412">
    <property type="entry name" value="HAD-like_sf"/>
</dbReference>
<proteinExistence type="predicted"/>
<gene>
    <name evidence="1" type="primary">gph</name>
    <name evidence="1" type="ORF">CGLAU_02890</name>
</gene>
<evidence type="ECO:0000313" key="1">
    <source>
        <dbReference type="EMBL" id="AQQ14563.1"/>
    </source>
</evidence>
<dbReference type="InterPro" id="IPR023214">
    <property type="entry name" value="HAD_sf"/>
</dbReference>
<accession>A0A1Q2HUP7</accession>
<dbReference type="EC" id="3.1.3.18" evidence="1"/>
<organism evidence="1 2">
    <name type="scientific">Corynebacterium glaucum</name>
    <dbReference type="NCBI Taxonomy" id="187491"/>
    <lineage>
        <taxon>Bacteria</taxon>
        <taxon>Bacillati</taxon>
        <taxon>Actinomycetota</taxon>
        <taxon>Actinomycetes</taxon>
        <taxon>Mycobacteriales</taxon>
        <taxon>Corynebacteriaceae</taxon>
        <taxon>Corynebacterium</taxon>
    </lineage>
</organism>
<dbReference type="NCBIfam" id="TIGR01509">
    <property type="entry name" value="HAD-SF-IA-v3"/>
    <property type="match status" value="1"/>
</dbReference>
<name>A0A1Q2HUP7_9CORY</name>
<dbReference type="AlphaFoldDB" id="A0A1Q2HUP7"/>
<dbReference type="Gene3D" id="3.40.50.1000">
    <property type="entry name" value="HAD superfamily/HAD-like"/>
    <property type="match status" value="1"/>
</dbReference>
<reference evidence="1 2" key="1">
    <citation type="submission" date="2016-12" db="EMBL/GenBank/DDBJ databases">
        <authorList>
            <person name="Song W.-J."/>
            <person name="Kurnit D.M."/>
        </authorList>
    </citation>
    <scope>NUCLEOTIDE SEQUENCE [LARGE SCALE GENOMIC DNA]</scope>
    <source>
        <strain evidence="1 2">DSM 30827</strain>
    </source>
</reference>
<dbReference type="SUPFAM" id="SSF56784">
    <property type="entry name" value="HAD-like"/>
    <property type="match status" value="1"/>
</dbReference>
<dbReference type="Proteomes" id="UP000217209">
    <property type="component" value="Chromosome"/>
</dbReference>
<dbReference type="NCBIfam" id="TIGR01549">
    <property type="entry name" value="HAD-SF-IA-v1"/>
    <property type="match status" value="1"/>
</dbReference>